<dbReference type="InterPro" id="IPR011006">
    <property type="entry name" value="CheY-like_superfamily"/>
</dbReference>
<keyword evidence="3" id="KW-0238">DNA-binding</keyword>
<evidence type="ECO:0000259" key="7">
    <source>
        <dbReference type="PROSITE" id="PS50110"/>
    </source>
</evidence>
<dbReference type="GO" id="GO:0006355">
    <property type="term" value="P:regulation of DNA-templated transcription"/>
    <property type="evidence" value="ECO:0007669"/>
    <property type="project" value="InterPro"/>
</dbReference>
<evidence type="ECO:0000313" key="9">
    <source>
        <dbReference type="Proteomes" id="UP000294558"/>
    </source>
</evidence>
<dbReference type="OrthoDB" id="9808843at2"/>
<dbReference type="PRINTS" id="PR00038">
    <property type="entry name" value="HTHLUXR"/>
</dbReference>
<protein>
    <submittedName>
        <fullName evidence="8">LuxR family two component transcriptional regulator</fullName>
    </submittedName>
</protein>
<dbReference type="Pfam" id="PF00072">
    <property type="entry name" value="Response_reg"/>
    <property type="match status" value="1"/>
</dbReference>
<evidence type="ECO:0000313" key="8">
    <source>
        <dbReference type="EMBL" id="TDT18137.1"/>
    </source>
</evidence>
<dbReference type="EMBL" id="SOAU01000001">
    <property type="protein sequence ID" value="TDT18137.1"/>
    <property type="molecule type" value="Genomic_DNA"/>
</dbReference>
<keyword evidence="1 5" id="KW-0597">Phosphoprotein</keyword>
<dbReference type="InterPro" id="IPR001789">
    <property type="entry name" value="Sig_transdc_resp-reg_receiver"/>
</dbReference>
<dbReference type="CDD" id="cd17535">
    <property type="entry name" value="REC_NarL-like"/>
    <property type="match status" value="1"/>
</dbReference>
<accession>A0A4R7I3D0</accession>
<keyword evidence="9" id="KW-1185">Reference proteome</keyword>
<dbReference type="PROSITE" id="PS50110">
    <property type="entry name" value="RESPONSE_REGULATORY"/>
    <property type="match status" value="1"/>
</dbReference>
<dbReference type="PROSITE" id="PS50043">
    <property type="entry name" value="HTH_LUXR_2"/>
    <property type="match status" value="1"/>
</dbReference>
<feature type="modified residue" description="4-aspartylphosphate" evidence="5">
    <location>
        <position position="54"/>
    </location>
</feature>
<evidence type="ECO:0000256" key="5">
    <source>
        <dbReference type="PROSITE-ProRule" id="PRU00169"/>
    </source>
</evidence>
<comment type="caution">
    <text evidence="8">The sequence shown here is derived from an EMBL/GenBank/DDBJ whole genome shotgun (WGS) entry which is preliminary data.</text>
</comment>
<dbReference type="RefSeq" id="WP_133870372.1">
    <property type="nucleotide sequence ID" value="NZ_SOAU01000001.1"/>
</dbReference>
<dbReference type="SUPFAM" id="SSF52172">
    <property type="entry name" value="CheY-like"/>
    <property type="match status" value="1"/>
</dbReference>
<sequence>MIRVVIADDHDLLREGVTACLASTAEIEVVGEASTGEAALELVADLRPDVVVIDMVMPGIGGLEAIRRLRAADDRLGIVALTSFFERSRIQEALDAGANGYLVKSVDTDSLVHAVRNVSLGHDTFSPEVTRALAQRPTTPDGALDMLTARETEIADLVAEGRTNAEIANELSLSIFTVKNHVSNILSKLHAQTRTEAAAMILTARRGAMAEAVAD</sequence>
<keyword evidence="4" id="KW-0804">Transcription</keyword>
<evidence type="ECO:0000256" key="2">
    <source>
        <dbReference type="ARBA" id="ARBA00023015"/>
    </source>
</evidence>
<dbReference type="Proteomes" id="UP000294558">
    <property type="component" value="Unassembled WGS sequence"/>
</dbReference>
<evidence type="ECO:0000256" key="1">
    <source>
        <dbReference type="ARBA" id="ARBA00022553"/>
    </source>
</evidence>
<dbReference type="SMART" id="SM00448">
    <property type="entry name" value="REC"/>
    <property type="match status" value="1"/>
</dbReference>
<feature type="domain" description="HTH luxR-type" evidence="6">
    <location>
        <begin position="140"/>
        <end position="205"/>
    </location>
</feature>
<dbReference type="InterPro" id="IPR000792">
    <property type="entry name" value="Tscrpt_reg_LuxR_C"/>
</dbReference>
<dbReference type="InterPro" id="IPR058245">
    <property type="entry name" value="NreC/VraR/RcsB-like_REC"/>
</dbReference>
<feature type="domain" description="Response regulatory" evidence="7">
    <location>
        <begin position="3"/>
        <end position="119"/>
    </location>
</feature>
<evidence type="ECO:0000256" key="3">
    <source>
        <dbReference type="ARBA" id="ARBA00023125"/>
    </source>
</evidence>
<dbReference type="InterPro" id="IPR016032">
    <property type="entry name" value="Sig_transdc_resp-reg_C-effctor"/>
</dbReference>
<keyword evidence="2" id="KW-0805">Transcription regulation</keyword>
<evidence type="ECO:0000256" key="4">
    <source>
        <dbReference type="ARBA" id="ARBA00023163"/>
    </source>
</evidence>
<proteinExistence type="predicted"/>
<dbReference type="GO" id="GO:0003677">
    <property type="term" value="F:DNA binding"/>
    <property type="evidence" value="ECO:0007669"/>
    <property type="project" value="UniProtKB-KW"/>
</dbReference>
<dbReference type="GO" id="GO:0000160">
    <property type="term" value="P:phosphorelay signal transduction system"/>
    <property type="evidence" value="ECO:0007669"/>
    <property type="project" value="InterPro"/>
</dbReference>
<dbReference type="CDD" id="cd06170">
    <property type="entry name" value="LuxR_C_like"/>
    <property type="match status" value="1"/>
</dbReference>
<dbReference type="InterPro" id="IPR039420">
    <property type="entry name" value="WalR-like"/>
</dbReference>
<name>A0A4R7I3D0_9ACTN</name>
<gene>
    <name evidence="8" type="ORF">BDK89_3753</name>
</gene>
<reference evidence="8 9" key="1">
    <citation type="submission" date="2019-03" db="EMBL/GenBank/DDBJ databases">
        <title>Sequencing the genomes of 1000 actinobacteria strains.</title>
        <authorList>
            <person name="Klenk H.-P."/>
        </authorList>
    </citation>
    <scope>NUCLEOTIDE SEQUENCE [LARGE SCALE GENOMIC DNA]</scope>
    <source>
        <strain evidence="8 9">DSM 18936</strain>
    </source>
</reference>
<dbReference type="Gene3D" id="3.40.50.2300">
    <property type="match status" value="1"/>
</dbReference>
<dbReference type="SMART" id="SM00421">
    <property type="entry name" value="HTH_LUXR"/>
    <property type="match status" value="1"/>
</dbReference>
<dbReference type="Pfam" id="PF00196">
    <property type="entry name" value="GerE"/>
    <property type="match status" value="1"/>
</dbReference>
<dbReference type="PROSITE" id="PS00622">
    <property type="entry name" value="HTH_LUXR_1"/>
    <property type="match status" value="1"/>
</dbReference>
<dbReference type="SUPFAM" id="SSF46894">
    <property type="entry name" value="C-terminal effector domain of the bipartite response regulators"/>
    <property type="match status" value="1"/>
</dbReference>
<dbReference type="PANTHER" id="PTHR43214:SF24">
    <property type="entry name" value="TRANSCRIPTIONAL REGULATORY PROTEIN NARL-RELATED"/>
    <property type="match status" value="1"/>
</dbReference>
<dbReference type="PANTHER" id="PTHR43214">
    <property type="entry name" value="TWO-COMPONENT RESPONSE REGULATOR"/>
    <property type="match status" value="1"/>
</dbReference>
<organism evidence="8 9">
    <name type="scientific">Ilumatobacter fluminis</name>
    <dbReference type="NCBI Taxonomy" id="467091"/>
    <lineage>
        <taxon>Bacteria</taxon>
        <taxon>Bacillati</taxon>
        <taxon>Actinomycetota</taxon>
        <taxon>Acidimicrobiia</taxon>
        <taxon>Acidimicrobiales</taxon>
        <taxon>Ilumatobacteraceae</taxon>
        <taxon>Ilumatobacter</taxon>
    </lineage>
</organism>
<evidence type="ECO:0000259" key="6">
    <source>
        <dbReference type="PROSITE" id="PS50043"/>
    </source>
</evidence>
<dbReference type="AlphaFoldDB" id="A0A4R7I3D0"/>